<accession>A0A8R1TNK3</accession>
<evidence type="ECO:0008006" key="4">
    <source>
        <dbReference type="Google" id="ProtNLM"/>
    </source>
</evidence>
<feature type="chain" id="PRO_5035871694" description="F-box domain-containing protein" evidence="1">
    <location>
        <begin position="31"/>
        <end position="389"/>
    </location>
</feature>
<evidence type="ECO:0000256" key="1">
    <source>
        <dbReference type="SAM" id="SignalP"/>
    </source>
</evidence>
<keyword evidence="3" id="KW-1185">Reference proteome</keyword>
<dbReference type="Proteomes" id="UP000024404">
    <property type="component" value="Unassembled WGS sequence"/>
</dbReference>
<proteinExistence type="predicted"/>
<dbReference type="OMA" id="VNINCNE"/>
<feature type="signal peptide" evidence="1">
    <location>
        <begin position="1"/>
        <end position="30"/>
    </location>
</feature>
<reference evidence="2" key="2">
    <citation type="submission" date="2022-06" db="UniProtKB">
        <authorList>
            <consortium name="EnsemblMetazoa"/>
        </authorList>
    </citation>
    <scope>IDENTIFICATION</scope>
</reference>
<dbReference type="EnsemblMetazoa" id="OVOC12806.1">
    <property type="protein sequence ID" value="OVOC12806.1"/>
    <property type="gene ID" value="WBGene00249615"/>
</dbReference>
<dbReference type="EMBL" id="CMVM020000743">
    <property type="status" value="NOT_ANNOTATED_CDS"/>
    <property type="molecule type" value="Genomic_DNA"/>
</dbReference>
<dbReference type="AlphaFoldDB" id="A0A8R1TNK3"/>
<evidence type="ECO:0000313" key="3">
    <source>
        <dbReference type="Proteomes" id="UP000024404"/>
    </source>
</evidence>
<name>A0A8R1TNK3_ONCVO</name>
<evidence type="ECO:0000313" key="2">
    <source>
        <dbReference type="EnsemblMetazoa" id="OVOC12806.1"/>
    </source>
</evidence>
<reference evidence="3" key="1">
    <citation type="submission" date="2013-10" db="EMBL/GenBank/DDBJ databases">
        <title>Genome sequencing of Onchocerca volvulus.</title>
        <authorList>
            <person name="Cotton J."/>
            <person name="Tsai J."/>
            <person name="Stanley E."/>
            <person name="Tracey A."/>
            <person name="Holroyd N."/>
            <person name="Lustigman S."/>
            <person name="Berriman M."/>
        </authorList>
    </citation>
    <scope>NUCLEOTIDE SEQUENCE</scope>
</reference>
<protein>
    <recommendedName>
        <fullName evidence="4">F-box domain-containing protein</fullName>
    </recommendedName>
</protein>
<organism evidence="2 3">
    <name type="scientific">Onchocerca volvulus</name>
    <dbReference type="NCBI Taxonomy" id="6282"/>
    <lineage>
        <taxon>Eukaryota</taxon>
        <taxon>Metazoa</taxon>
        <taxon>Ecdysozoa</taxon>
        <taxon>Nematoda</taxon>
        <taxon>Chromadorea</taxon>
        <taxon>Rhabditida</taxon>
        <taxon>Spirurina</taxon>
        <taxon>Spiruromorpha</taxon>
        <taxon>Filarioidea</taxon>
        <taxon>Onchocercidae</taxon>
        <taxon>Onchocerca</taxon>
    </lineage>
</organism>
<keyword evidence="1" id="KW-0732">Signal</keyword>
<sequence length="389" mass="44495">MIAHTWKLAETKKILLVLLLIFLSSIAINGVPIHTTSTEEIDGFSETNENLSVVMRSYPILKRLTQYFATLNNRDLLSMRGTCKSLHRLANKLLNVRNKPIIITNGTISGAADQQISSTYEENDTNDFLMLHRWHPEVALIFDDCNNPTPIEYMPFDCAYFQIIPYDNRFDILLNFPTGGMLANNHPRSGVVFPKMYDATVKFIFHDDINNWYFSTDDKSNTGLREAKLILFFGVSVLLPYDLESALNIEIAPFIEGQSIPICYVLHLDEMEFNSESLLLMMFSGRNIETSTFLVESTDEEKLRENFSEWKFELDFLESHHIIAFHFTKESMESMNSETIFREIFGIHPLTLRLSASDLAETGLIYCNSTTKARKNPGSVYAIVGSKKF</sequence>